<dbReference type="PANTHER" id="PTHR30437">
    <property type="entry name" value="TRANSCRIPTION ELONGATION FACTOR GREA"/>
    <property type="match status" value="1"/>
</dbReference>
<evidence type="ECO:0000256" key="6">
    <source>
        <dbReference type="RuleBase" id="RU000556"/>
    </source>
</evidence>
<dbReference type="Gene3D" id="3.10.50.30">
    <property type="entry name" value="Transcription elongation factor, GreA/GreB, C-terminal domain"/>
    <property type="match status" value="1"/>
</dbReference>
<evidence type="ECO:0000313" key="9">
    <source>
        <dbReference type="EMBL" id="AHC39940.1"/>
    </source>
</evidence>
<keyword evidence="10" id="KW-1185">Reference proteome</keyword>
<evidence type="ECO:0000256" key="1">
    <source>
        <dbReference type="ARBA" id="ARBA00023015"/>
    </source>
</evidence>
<keyword evidence="5" id="KW-0175">Coiled coil</keyword>
<gene>
    <name evidence="5" type="primary">greA</name>
    <name evidence="9" type="ORF">OVS_02020</name>
</gene>
<keyword evidence="1 5" id="KW-0805">Transcription regulation</keyword>
<dbReference type="NCBIfam" id="NF001263">
    <property type="entry name" value="PRK00226.1-4"/>
    <property type="match status" value="1"/>
</dbReference>
<proteinExistence type="inferred from homology"/>
<keyword evidence="9" id="KW-0251">Elongation factor</keyword>
<dbReference type="SUPFAM" id="SSF54534">
    <property type="entry name" value="FKBP-like"/>
    <property type="match status" value="1"/>
</dbReference>
<dbReference type="NCBIfam" id="TIGR01462">
    <property type="entry name" value="greA"/>
    <property type="match status" value="1"/>
</dbReference>
<dbReference type="Gene3D" id="1.10.287.180">
    <property type="entry name" value="Transcription elongation factor, GreA/GreB, N-terminal domain"/>
    <property type="match status" value="1"/>
</dbReference>
<feature type="domain" description="Transcription elongation factor GreA/GreB N-terminal" evidence="8">
    <location>
        <begin position="4"/>
        <end position="74"/>
    </location>
</feature>
<keyword evidence="3 5" id="KW-0804">Transcription</keyword>
<evidence type="ECO:0000313" key="10">
    <source>
        <dbReference type="Proteomes" id="UP000018745"/>
    </source>
</evidence>
<dbReference type="PANTHER" id="PTHR30437:SF4">
    <property type="entry name" value="TRANSCRIPTION ELONGATION FACTOR GREA"/>
    <property type="match status" value="1"/>
</dbReference>
<keyword evidence="9" id="KW-0648">Protein biosynthesis</keyword>
<dbReference type="PIRSF" id="PIRSF006092">
    <property type="entry name" value="GreA_GreB"/>
    <property type="match status" value="1"/>
</dbReference>
<evidence type="ECO:0000259" key="8">
    <source>
        <dbReference type="Pfam" id="PF03449"/>
    </source>
</evidence>
<comment type="function">
    <text evidence="4 5 6">Necessary for efficient RNA polymerase transcription elongation past template-encoded arresting sites. The arresting sites in DNA have the property of trapping a certain fraction of elongating RNA polymerases that pass through, resulting in locked ternary complexes. Cleavage of the nascent transcript by cleavage factors such as GreA or GreB allows the resumption of elongation from the new 3'terminus. GreA releases sequences of 2 to 3 nucleotides.</text>
</comment>
<feature type="domain" description="Transcription elongation factor GreA/GreB C-terminal" evidence="7">
    <location>
        <begin position="89"/>
        <end position="163"/>
    </location>
</feature>
<dbReference type="InterPro" id="IPR001437">
    <property type="entry name" value="Tscrpt_elong_fac_GreA/B_C"/>
</dbReference>
<evidence type="ECO:0000256" key="3">
    <source>
        <dbReference type="ARBA" id="ARBA00023163"/>
    </source>
</evidence>
<sequence>MSTNYITEEKLAEIKSQLAKLIDVERPQVLEELKYARSLGDLSENADYDSAKMRQEQLEKKISELEYILKNYEIIDKGNKEGKEAGKEQKVVKIGSKVRVFHSLTNEEYTFEILGSLDANPSQFKISNESPIARAILGKPAGGTYTVEVETRQKSYSIKVLEIF</sequence>
<dbReference type="RefSeq" id="WP_024071186.1">
    <property type="nucleotide sequence ID" value="NC_023062.1"/>
</dbReference>
<feature type="coiled-coil region" evidence="5">
    <location>
        <begin position="48"/>
        <end position="75"/>
    </location>
</feature>
<keyword evidence="2 5" id="KW-0238">DNA-binding</keyword>
<dbReference type="InterPro" id="IPR036953">
    <property type="entry name" value="GreA/GreB_C_sf"/>
</dbReference>
<protein>
    <recommendedName>
        <fullName evidence="5 6">Transcription elongation factor GreA</fullName>
    </recommendedName>
    <alternativeName>
        <fullName evidence="5">Transcript cleavage factor GreA</fullName>
    </alternativeName>
</protein>
<evidence type="ECO:0000256" key="5">
    <source>
        <dbReference type="HAMAP-Rule" id="MF_00105"/>
    </source>
</evidence>
<evidence type="ECO:0000259" key="7">
    <source>
        <dbReference type="Pfam" id="PF01272"/>
    </source>
</evidence>
<dbReference type="InterPro" id="IPR022691">
    <property type="entry name" value="Tscrpt_elong_fac_GreA/B_N"/>
</dbReference>
<dbReference type="EMBL" id="CP006935">
    <property type="protein sequence ID" value="AHC39940.1"/>
    <property type="molecule type" value="Genomic_DNA"/>
</dbReference>
<name>A0ABM5P0L5_9MOLU</name>
<dbReference type="Pfam" id="PF03449">
    <property type="entry name" value="GreA_GreB_N"/>
    <property type="match status" value="1"/>
</dbReference>
<accession>A0ABM5P0L5</accession>
<dbReference type="HAMAP" id="MF_00105">
    <property type="entry name" value="GreA_GreB"/>
    <property type="match status" value="1"/>
</dbReference>
<dbReference type="Proteomes" id="UP000018745">
    <property type="component" value="Chromosome"/>
</dbReference>
<evidence type="ECO:0000256" key="4">
    <source>
        <dbReference type="ARBA" id="ARBA00024916"/>
    </source>
</evidence>
<dbReference type="InterPro" id="IPR006359">
    <property type="entry name" value="Tscrpt_elong_fac_GreA"/>
</dbReference>
<dbReference type="SUPFAM" id="SSF46557">
    <property type="entry name" value="GreA transcript cleavage protein, N-terminal domain"/>
    <property type="match status" value="1"/>
</dbReference>
<dbReference type="GO" id="GO:0003746">
    <property type="term" value="F:translation elongation factor activity"/>
    <property type="evidence" value="ECO:0007669"/>
    <property type="project" value="UniProtKB-KW"/>
</dbReference>
<dbReference type="InterPro" id="IPR028624">
    <property type="entry name" value="Tscrpt_elong_fac_GreA/B"/>
</dbReference>
<dbReference type="InterPro" id="IPR023459">
    <property type="entry name" value="Tscrpt_elong_fac_GreA/B_fam"/>
</dbReference>
<dbReference type="InterPro" id="IPR036805">
    <property type="entry name" value="Tscrpt_elong_fac_GreA/B_N_sf"/>
</dbReference>
<dbReference type="Pfam" id="PF01272">
    <property type="entry name" value="GreA_GreB"/>
    <property type="match status" value="1"/>
</dbReference>
<reference evidence="9 10" key="1">
    <citation type="journal article" date="2014" name="Genome Announc.">
        <title>Complete Genome Sequence of Mycoplasma ovis Strain Michigan, a Hemoplasma of Sheep with Two Distinct 16S rRNA Genes.</title>
        <authorList>
            <person name="Deshuillers P.L."/>
            <person name="Santos A.P."/>
            <person name="do Nascimento N.C."/>
            <person name="Hampel J.A."/>
            <person name="Bergin I.L."/>
            <person name="Dyson M.C."/>
            <person name="Messick J.B."/>
        </authorList>
    </citation>
    <scope>NUCLEOTIDE SEQUENCE [LARGE SCALE GENOMIC DNA]</scope>
    <source>
        <strain evidence="9 10">Michigan</strain>
    </source>
</reference>
<evidence type="ECO:0000256" key="2">
    <source>
        <dbReference type="ARBA" id="ARBA00023125"/>
    </source>
</evidence>
<comment type="similarity">
    <text evidence="5 6">Belongs to the GreA/GreB family.</text>
</comment>
<organism evidence="9 10">
    <name type="scientific">Mycoplasma ovis str. Michigan</name>
    <dbReference type="NCBI Taxonomy" id="1415773"/>
    <lineage>
        <taxon>Bacteria</taxon>
        <taxon>Bacillati</taxon>
        <taxon>Mycoplasmatota</taxon>
        <taxon>Mollicutes</taxon>
        <taxon>Mycoplasmataceae</taxon>
        <taxon>Mycoplasma</taxon>
    </lineage>
</organism>